<comment type="similarity">
    <text evidence="3 11">Belongs to the iron-sulfur dependent L-serine dehydratase family.</text>
</comment>
<feature type="domain" description="Serine dehydratase-like alpha subunit" evidence="12">
    <location>
        <begin position="25"/>
        <end position="286"/>
    </location>
</feature>
<organism evidence="13 14">
    <name type="scientific">Parvimonas micra ATCC 33270</name>
    <dbReference type="NCBI Taxonomy" id="411465"/>
    <lineage>
        <taxon>Bacteria</taxon>
        <taxon>Bacillati</taxon>
        <taxon>Bacillota</taxon>
        <taxon>Tissierellia</taxon>
        <taxon>Tissierellales</taxon>
        <taxon>Peptoniphilaceae</taxon>
        <taxon>Parvimonas</taxon>
    </lineage>
</organism>
<dbReference type="GO" id="GO:0006094">
    <property type="term" value="P:gluconeogenesis"/>
    <property type="evidence" value="ECO:0007669"/>
    <property type="project" value="UniProtKB-KW"/>
</dbReference>
<evidence type="ECO:0000313" key="14">
    <source>
        <dbReference type="Proteomes" id="UP000003162"/>
    </source>
</evidence>
<comment type="pathway">
    <text evidence="2">Carbohydrate biosynthesis; gluconeogenesis.</text>
</comment>
<dbReference type="eggNOG" id="COG1760">
    <property type="taxonomic scope" value="Bacteria"/>
</dbReference>
<comment type="catalytic activity">
    <reaction evidence="10 11">
        <text>L-serine = pyruvate + NH4(+)</text>
        <dbReference type="Rhea" id="RHEA:19169"/>
        <dbReference type="ChEBI" id="CHEBI:15361"/>
        <dbReference type="ChEBI" id="CHEBI:28938"/>
        <dbReference type="ChEBI" id="CHEBI:33384"/>
        <dbReference type="EC" id="4.3.1.17"/>
    </reaction>
</comment>
<dbReference type="GO" id="GO:0003941">
    <property type="term" value="F:L-serine ammonia-lyase activity"/>
    <property type="evidence" value="ECO:0007669"/>
    <property type="project" value="UniProtKB-UniRule"/>
</dbReference>
<dbReference type="EC" id="4.3.1.17" evidence="11"/>
<dbReference type="EMBL" id="ABEE02000016">
    <property type="protein sequence ID" value="EDP24343.1"/>
    <property type="molecule type" value="Genomic_DNA"/>
</dbReference>
<evidence type="ECO:0000256" key="7">
    <source>
        <dbReference type="ARBA" id="ARBA00023004"/>
    </source>
</evidence>
<keyword evidence="9 11" id="KW-0456">Lyase</keyword>
<dbReference type="HOGENOM" id="CLU_022305_2_0_9"/>
<evidence type="ECO:0000256" key="4">
    <source>
        <dbReference type="ARBA" id="ARBA00022432"/>
    </source>
</evidence>
<keyword evidence="6 11" id="KW-0479">Metal-binding</keyword>
<dbReference type="Pfam" id="PF03313">
    <property type="entry name" value="SDH_alpha"/>
    <property type="match status" value="1"/>
</dbReference>
<evidence type="ECO:0000256" key="10">
    <source>
        <dbReference type="ARBA" id="ARBA00049406"/>
    </source>
</evidence>
<dbReference type="InterPro" id="IPR004642">
    <property type="entry name" value="Ser_deHydtase_asu"/>
</dbReference>
<sequence length="304" mass="31849">MHDFKTVIGGYMISSGAQLLRLCKEKNKKISEIALELQLEEMDITKEELLKMLRETYEVMKASASDVITNDKINPFKITGGNAKKILRYAQSGKSILGESMVTAIARGFSTSELNAGMGKIVAAPTAGGAGILPGSLSWIQDKYNFTDDEMLMALLVSGTIGRIIATNATISGAEGGCQAECGAATAMSAAAIVELHGGTPKQSLIAASFAMLMVLGLVCDPVAGLVEFPCALRNGSGTINALVASDIALAGVECIVPFDEVVQAMYEVGNALPETLRETALGGCAACPSAKKMECKVFPNRLS</sequence>
<evidence type="ECO:0000256" key="6">
    <source>
        <dbReference type="ARBA" id="ARBA00022723"/>
    </source>
</evidence>
<evidence type="ECO:0000256" key="1">
    <source>
        <dbReference type="ARBA" id="ARBA00001966"/>
    </source>
</evidence>
<dbReference type="InterPro" id="IPR005130">
    <property type="entry name" value="Ser_deHydtase-like_asu"/>
</dbReference>
<evidence type="ECO:0000256" key="3">
    <source>
        <dbReference type="ARBA" id="ARBA00008636"/>
    </source>
</evidence>
<dbReference type="InterPro" id="IPR051318">
    <property type="entry name" value="Fe-S_L-Ser"/>
</dbReference>
<name>A8SLB0_9FIRM</name>
<evidence type="ECO:0000256" key="2">
    <source>
        <dbReference type="ARBA" id="ARBA00004742"/>
    </source>
</evidence>
<keyword evidence="4 11" id="KW-0312">Gluconeogenesis</keyword>
<protein>
    <recommendedName>
        <fullName evidence="11">L-serine dehydratase</fullName>
        <ecNumber evidence="11">4.3.1.17</ecNumber>
    </recommendedName>
</protein>
<evidence type="ECO:0000256" key="8">
    <source>
        <dbReference type="ARBA" id="ARBA00023014"/>
    </source>
</evidence>
<dbReference type="AlphaFoldDB" id="A8SLB0"/>
<dbReference type="Proteomes" id="UP000003162">
    <property type="component" value="Unassembled WGS sequence"/>
</dbReference>
<evidence type="ECO:0000256" key="9">
    <source>
        <dbReference type="ARBA" id="ARBA00023239"/>
    </source>
</evidence>
<evidence type="ECO:0000256" key="11">
    <source>
        <dbReference type="RuleBase" id="RU366059"/>
    </source>
</evidence>
<dbReference type="PANTHER" id="PTHR30182">
    <property type="entry name" value="L-SERINE DEHYDRATASE"/>
    <property type="match status" value="1"/>
</dbReference>
<evidence type="ECO:0000313" key="13">
    <source>
        <dbReference type="EMBL" id="EDP24343.1"/>
    </source>
</evidence>
<evidence type="ECO:0000259" key="12">
    <source>
        <dbReference type="Pfam" id="PF03313"/>
    </source>
</evidence>
<dbReference type="GO" id="GO:0046872">
    <property type="term" value="F:metal ion binding"/>
    <property type="evidence" value="ECO:0007669"/>
    <property type="project" value="UniProtKB-KW"/>
</dbReference>
<keyword evidence="8 11" id="KW-0411">Iron-sulfur</keyword>
<comment type="cofactor">
    <cofactor evidence="1 11">
        <name>[4Fe-4S] cluster</name>
        <dbReference type="ChEBI" id="CHEBI:49883"/>
    </cofactor>
</comment>
<dbReference type="PANTHER" id="PTHR30182:SF1">
    <property type="entry name" value="L-SERINE DEHYDRATASE 1"/>
    <property type="match status" value="1"/>
</dbReference>
<keyword evidence="5 11" id="KW-0004">4Fe-4S</keyword>
<dbReference type="NCBIfam" id="TIGR00718">
    <property type="entry name" value="sda_alpha"/>
    <property type="match status" value="1"/>
</dbReference>
<accession>A8SLB0</accession>
<gene>
    <name evidence="13" type="primary">sdaAA</name>
    <name evidence="13" type="ORF">PEPMIC_00925</name>
</gene>
<comment type="caution">
    <text evidence="13">The sequence shown here is derived from an EMBL/GenBank/DDBJ whole genome shotgun (WGS) entry which is preliminary data.</text>
</comment>
<evidence type="ECO:0000256" key="5">
    <source>
        <dbReference type="ARBA" id="ARBA00022485"/>
    </source>
</evidence>
<reference evidence="13 14" key="2">
    <citation type="submission" date="2007-09" db="EMBL/GenBank/DDBJ databases">
        <authorList>
            <person name="Fulton L."/>
            <person name="Clifton S."/>
            <person name="Fulton B."/>
            <person name="Xu J."/>
            <person name="Minx P."/>
            <person name="Pepin K.H."/>
            <person name="Johnson M."/>
            <person name="Thiruvilangam P."/>
            <person name="Bhonagiri V."/>
            <person name="Nash W.E."/>
            <person name="Mardis E.R."/>
            <person name="Wilson R.K."/>
        </authorList>
    </citation>
    <scope>NUCLEOTIDE SEQUENCE [LARGE SCALE GENOMIC DNA]</scope>
    <source>
        <strain evidence="13 14">ATCC 33270</strain>
    </source>
</reference>
<reference evidence="13 14" key="1">
    <citation type="submission" date="2007-09" db="EMBL/GenBank/DDBJ databases">
        <title>Draft genome sequence of Peptostreptococcus micros (ATCC 33270).</title>
        <authorList>
            <person name="Sudarsanam P."/>
            <person name="Ley R."/>
            <person name="Guruge J."/>
            <person name="Turnbaugh P.J."/>
            <person name="Mahowald M."/>
            <person name="Liep D."/>
            <person name="Gordon J."/>
        </authorList>
    </citation>
    <scope>NUCLEOTIDE SEQUENCE [LARGE SCALE GENOMIC DNA]</scope>
    <source>
        <strain evidence="13 14">ATCC 33270</strain>
    </source>
</reference>
<proteinExistence type="inferred from homology"/>
<keyword evidence="7 11" id="KW-0408">Iron</keyword>
<dbReference type="GO" id="GO:0051539">
    <property type="term" value="F:4 iron, 4 sulfur cluster binding"/>
    <property type="evidence" value="ECO:0007669"/>
    <property type="project" value="UniProtKB-UniRule"/>
</dbReference>